<gene>
    <name evidence="1" type="ORF">Shpa_35</name>
</gene>
<accession>A0A0U2C161</accession>
<name>A0A0U2C161_9CAUD</name>
<reference evidence="1 2" key="1">
    <citation type="submission" date="2015-04" db="EMBL/GenBank/DDBJ databases">
        <title>Isolation and characterization of bacteriophages from East Africa Rift Valley soda lakes.</title>
        <authorList>
            <person name="van Zyl L.J."/>
            <person name="Nemavhulani S."/>
            <person name="Cowan D.A."/>
            <person name="Trindade M.I."/>
        </authorList>
    </citation>
    <scope>NUCLEOTIDE SEQUENCE [LARGE SCALE GENOMIC DNA]</scope>
</reference>
<dbReference type="Proteomes" id="UP000223061">
    <property type="component" value="Segment"/>
</dbReference>
<organism evidence="1 2">
    <name type="scientific">Paracoccus phage Shpa</name>
    <dbReference type="NCBI Taxonomy" id="1647282"/>
    <lineage>
        <taxon>Viruses</taxon>
        <taxon>Duplodnaviria</taxon>
        <taxon>Heunggongvirae</taxon>
        <taxon>Uroviricota</taxon>
        <taxon>Caudoviricetes</taxon>
        <taxon>Vhulanivirus</taxon>
        <taxon>Vhulanivirus Shpa</taxon>
    </lineage>
</organism>
<sequence>MEYRARHHGGTLRILANDLPDLGEGEIVSVTIERGRSTASHRHQFAWLTEAWITLPERLQQMPWAETAETMRKHALIATGFHQTVIVDCGSNAAAARVKAALVAAEARACGYALGQVRGRVVTVWTPESQSVRSMGGARFQESKTAIMEWVAAQLGVPVAALAGAA</sequence>
<proteinExistence type="predicted"/>
<evidence type="ECO:0000313" key="1">
    <source>
        <dbReference type="EMBL" id="AKG94546.1"/>
    </source>
</evidence>
<evidence type="ECO:0000313" key="2">
    <source>
        <dbReference type="Proteomes" id="UP000223061"/>
    </source>
</evidence>
<keyword evidence="2" id="KW-1185">Reference proteome</keyword>
<dbReference type="EMBL" id="KR072689">
    <property type="protein sequence ID" value="AKG94546.1"/>
    <property type="molecule type" value="Genomic_DNA"/>
</dbReference>
<dbReference type="OrthoDB" id="30676at10239"/>
<protein>
    <submittedName>
        <fullName evidence="1">Uncharacterized protein</fullName>
    </submittedName>
</protein>